<proteinExistence type="inferred from homology"/>
<keyword evidence="3" id="KW-0804">Transcription</keyword>
<comment type="caution">
    <text evidence="5">The sequence shown here is derived from an EMBL/GenBank/DDBJ whole genome shotgun (WGS) entry which is preliminary data.</text>
</comment>
<organism evidence="5 6">
    <name type="scientific">Iris pallida</name>
    <name type="common">Sweet iris</name>
    <dbReference type="NCBI Taxonomy" id="29817"/>
    <lineage>
        <taxon>Eukaryota</taxon>
        <taxon>Viridiplantae</taxon>
        <taxon>Streptophyta</taxon>
        <taxon>Embryophyta</taxon>
        <taxon>Tracheophyta</taxon>
        <taxon>Spermatophyta</taxon>
        <taxon>Magnoliopsida</taxon>
        <taxon>Liliopsida</taxon>
        <taxon>Asparagales</taxon>
        <taxon>Iridaceae</taxon>
        <taxon>Iridoideae</taxon>
        <taxon>Irideae</taxon>
        <taxon>Iris</taxon>
    </lineage>
</organism>
<dbReference type="InterPro" id="IPR044818">
    <property type="entry name" value="ILR3-like"/>
</dbReference>
<name>A0AAX6FFB6_IRIPA</name>
<evidence type="ECO:0000256" key="3">
    <source>
        <dbReference type="ARBA" id="ARBA00023163"/>
    </source>
</evidence>
<gene>
    <name evidence="5" type="ORF">M6B38_134670</name>
</gene>
<keyword evidence="2" id="KW-0805">Transcription regulation</keyword>
<comment type="similarity">
    <text evidence="1">Belongs to the bHLH protein family.</text>
</comment>
<reference evidence="5" key="2">
    <citation type="submission" date="2023-04" db="EMBL/GenBank/DDBJ databases">
        <authorList>
            <person name="Bruccoleri R.E."/>
            <person name="Oakeley E.J."/>
            <person name="Faust A.-M."/>
            <person name="Dessus-Babus S."/>
            <person name="Altorfer M."/>
            <person name="Burckhardt D."/>
            <person name="Oertli M."/>
            <person name="Naumann U."/>
            <person name="Petersen F."/>
            <person name="Wong J."/>
        </authorList>
    </citation>
    <scope>NUCLEOTIDE SEQUENCE</scope>
    <source>
        <strain evidence="5">GSM-AAB239-AS_SAM_17_03QT</strain>
        <tissue evidence="5">Leaf</tissue>
    </source>
</reference>
<dbReference type="Proteomes" id="UP001140949">
    <property type="component" value="Unassembled WGS sequence"/>
</dbReference>
<dbReference type="PANTHER" id="PTHR46133:SF8">
    <property type="entry name" value="TRANSCRIPTION FACTOR ILR3-LIKE"/>
    <property type="match status" value="1"/>
</dbReference>
<keyword evidence="6" id="KW-1185">Reference proteome</keyword>
<evidence type="ECO:0000256" key="1">
    <source>
        <dbReference type="ARBA" id="ARBA00005510"/>
    </source>
</evidence>
<dbReference type="SUPFAM" id="SSF47459">
    <property type="entry name" value="HLH, helix-loop-helix DNA-binding domain"/>
    <property type="match status" value="1"/>
</dbReference>
<protein>
    <submittedName>
        <fullName evidence="5">Transcription factor ILR3-like</fullName>
    </submittedName>
</protein>
<sequence>MTGMFTDLCSILDLGRPPKADKVGILSDATHRLNQLRLEAQKLKDSNDTLQDSIRSLKAEKHELRDEKVALKAEKERLEQVVKCTSPAPPFMAHPAAAIAALHSTYKAVPYTNYLPVGMWQWIPPAVLDTSQDHVLRPPVA</sequence>
<feature type="coiled-coil region" evidence="4">
    <location>
        <begin position="26"/>
        <end position="81"/>
    </location>
</feature>
<evidence type="ECO:0000313" key="6">
    <source>
        <dbReference type="Proteomes" id="UP001140949"/>
    </source>
</evidence>
<dbReference type="AlphaFoldDB" id="A0AAX6FFB6"/>
<reference evidence="5" key="1">
    <citation type="journal article" date="2023" name="GigaByte">
        <title>Genome assembly of the bearded iris, Iris pallida Lam.</title>
        <authorList>
            <person name="Bruccoleri R.E."/>
            <person name="Oakeley E.J."/>
            <person name="Faust A.M.E."/>
            <person name="Altorfer M."/>
            <person name="Dessus-Babus S."/>
            <person name="Burckhardt D."/>
            <person name="Oertli M."/>
            <person name="Naumann U."/>
            <person name="Petersen F."/>
            <person name="Wong J."/>
        </authorList>
    </citation>
    <scope>NUCLEOTIDE SEQUENCE</scope>
    <source>
        <strain evidence="5">GSM-AAB239-AS_SAM_17_03QT</strain>
    </source>
</reference>
<dbReference type="PANTHER" id="PTHR46133">
    <property type="entry name" value="BHLH TRANSCRIPTION FACTOR"/>
    <property type="match status" value="1"/>
</dbReference>
<evidence type="ECO:0000256" key="2">
    <source>
        <dbReference type="ARBA" id="ARBA00023015"/>
    </source>
</evidence>
<evidence type="ECO:0000313" key="5">
    <source>
        <dbReference type="EMBL" id="KAJ6815056.1"/>
    </source>
</evidence>
<dbReference type="Gene3D" id="1.20.5.340">
    <property type="match status" value="1"/>
</dbReference>
<keyword evidence="4" id="KW-0175">Coiled coil</keyword>
<dbReference type="GO" id="GO:0003700">
    <property type="term" value="F:DNA-binding transcription factor activity"/>
    <property type="evidence" value="ECO:0007669"/>
    <property type="project" value="InterPro"/>
</dbReference>
<dbReference type="EMBL" id="JANAVB010029220">
    <property type="protein sequence ID" value="KAJ6815056.1"/>
    <property type="molecule type" value="Genomic_DNA"/>
</dbReference>
<dbReference type="GO" id="GO:0046983">
    <property type="term" value="F:protein dimerization activity"/>
    <property type="evidence" value="ECO:0007669"/>
    <property type="project" value="InterPro"/>
</dbReference>
<dbReference type="InterPro" id="IPR036638">
    <property type="entry name" value="HLH_DNA-bd_sf"/>
</dbReference>
<evidence type="ECO:0000256" key="4">
    <source>
        <dbReference type="SAM" id="Coils"/>
    </source>
</evidence>
<accession>A0AAX6FFB6</accession>
<dbReference type="GO" id="GO:0006879">
    <property type="term" value="P:intracellular iron ion homeostasis"/>
    <property type="evidence" value="ECO:0007669"/>
    <property type="project" value="InterPro"/>
</dbReference>